<evidence type="ECO:0000256" key="1">
    <source>
        <dbReference type="SAM" id="Coils"/>
    </source>
</evidence>
<dbReference type="Gene3D" id="3.40.50.300">
    <property type="entry name" value="P-loop containing nucleotide triphosphate hydrolases"/>
    <property type="match status" value="2"/>
</dbReference>
<feature type="compositionally biased region" description="Basic and acidic residues" evidence="2">
    <location>
        <begin position="72"/>
        <end position="82"/>
    </location>
</feature>
<proteinExistence type="predicted"/>
<dbReference type="InterPro" id="IPR010935">
    <property type="entry name" value="SMC_hinge"/>
</dbReference>
<dbReference type="GO" id="GO:0006302">
    <property type="term" value="P:double-strand break repair"/>
    <property type="evidence" value="ECO:0007669"/>
    <property type="project" value="TreeGrafter"/>
</dbReference>
<dbReference type="GO" id="GO:0051276">
    <property type="term" value="P:chromosome organization"/>
    <property type="evidence" value="ECO:0007669"/>
    <property type="project" value="InterPro"/>
</dbReference>
<keyword evidence="1" id="KW-0175">Coiled coil</keyword>
<dbReference type="AlphaFoldDB" id="A0A4D7AQJ9"/>
<organism evidence="4 5">
    <name type="scientific">Dysosmobacter welbionis</name>
    <dbReference type="NCBI Taxonomy" id="2093857"/>
    <lineage>
        <taxon>Bacteria</taxon>
        <taxon>Bacillati</taxon>
        <taxon>Bacillota</taxon>
        <taxon>Clostridia</taxon>
        <taxon>Eubacteriales</taxon>
        <taxon>Oscillospiraceae</taxon>
        <taxon>Dysosmobacter</taxon>
    </lineage>
</organism>
<dbReference type="KEGG" id="obj:EIO64_01470"/>
<dbReference type="PANTHER" id="PTHR32182:SF0">
    <property type="entry name" value="DNA REPLICATION AND REPAIR PROTEIN RECF"/>
    <property type="match status" value="1"/>
</dbReference>
<dbReference type="RefSeq" id="WP_136890722.1">
    <property type="nucleotide sequence ID" value="NZ_CP034413.3"/>
</dbReference>
<dbReference type="Pfam" id="PF06470">
    <property type="entry name" value="SMC_hinge"/>
    <property type="match status" value="1"/>
</dbReference>
<evidence type="ECO:0000256" key="2">
    <source>
        <dbReference type="SAM" id="MobiDB-lite"/>
    </source>
</evidence>
<dbReference type="Pfam" id="PF13555">
    <property type="entry name" value="AAA_29"/>
    <property type="match status" value="1"/>
</dbReference>
<dbReference type="Proteomes" id="UP000298642">
    <property type="component" value="Chromosome"/>
</dbReference>
<keyword evidence="5" id="KW-1185">Reference proteome</keyword>
<gene>
    <name evidence="4" type="ORF">EIO64_01470</name>
</gene>
<dbReference type="SUPFAM" id="SSF52540">
    <property type="entry name" value="P-loop containing nucleoside triphosphate hydrolases"/>
    <property type="match status" value="1"/>
</dbReference>
<accession>A0A4D7AQJ9</accession>
<protein>
    <recommendedName>
        <fullName evidence="3">SMC hinge domain-containing protein</fullName>
    </recommendedName>
</protein>
<dbReference type="Pfam" id="PF13558">
    <property type="entry name" value="SbcC_Walker_B"/>
    <property type="match status" value="1"/>
</dbReference>
<evidence type="ECO:0000259" key="3">
    <source>
        <dbReference type="Pfam" id="PF06470"/>
    </source>
</evidence>
<sequence length="1113" mass="129303">MIALCRLRLINWHNFVNDLLNIQQITYLIGVNGVGKTTILDALRYCLTTSKSFNALGNRKSKRTLLGSVHGKQRDQDGDRPRYSRKGHTVSYVGAEFRDDTAAPGKDTFVITVRVESEKPDEDMRHVQQRWYISPRGVMLEDLPFLGPDYIPTKREQFCPKNGKMRDTDNQKLAKDLICRALGIGAADSPLGKKFCAVFPMGTGMDDIEDFREFIYHYILPQPEIDPQALQQEQIELDHLNDVLLQAKERAQLLTEIGTLGETARSKQRDCRVNQGFVLYASQQAAEGAEEQILSAICDGNREIDRLQEELQYQKERTEQAHQRWMDALRENQNSPERQQLQVFEDLVKDREKDYTEARKALSSLQNAKQELEALNRKLSDCRRALPAEQMPDAIEQLPEQRQTEQLTAMEQLLREREDSLDQEEFQVRSDLQQLKERQKALQAKIETLEKGQLVYPDQDRAKRVCQAINRELAQQGMEADARILCEILTVQEPDWQACIEACLGNRRFDIFVSPRHYRTAKRVFEHLKAEVGQVSLLDSPALERDGEKDAASPQLSTLAAKVTSENWLAKYYVQNLLGQIVCCDTSEALEAYPQSATKDLLRHYPYRLARLRTPVLYIGMEARKQQLKAAWEEFSALRGQLTECTAQAQSLRDILEQCRRVLHSSVLEDLRKNWGSVQRHQASWQALEQARQEYEMWKENPILQAKITAEHLCQEEWTRQDQKRVEIEATLRSQTNKVQEKQGMQEQASREAEDARAGWLAFCQQEPLLQTEVEKKYQDAARSRPPDKIVQYQTNYQNQVDKALDEWLRDQLIPRQREYNTIYTCDYPLGLDGIETFREQQERLVHVDLERYSTSLHQAQERCRQRFREDILYRMKDDIYNAKRQFRELNHTMENLQYGEEVYQFVVQASADPERRAFYDVIMQDSNRRIQGDGSIEDFLARNDPAYETQVDELMERILAELKANAQRRQEGKHLATELSRYVDYRYYLEYDIECRNQITGGVTRLSAVSQDSSGGENQAPFYIAICASLLQIYDKCENSIRLALLDEAFSRMTSDRIRPMMQMLRKMQLQTVLITTVEKASAIQPYCDTTCSIIKSGTRNAVRPFYQDVRE</sequence>
<dbReference type="GO" id="GO:0000731">
    <property type="term" value="P:DNA synthesis involved in DNA repair"/>
    <property type="evidence" value="ECO:0007669"/>
    <property type="project" value="TreeGrafter"/>
</dbReference>
<dbReference type="EMBL" id="CP034413">
    <property type="protein sequence ID" value="QCI58056.1"/>
    <property type="molecule type" value="Genomic_DNA"/>
</dbReference>
<dbReference type="GO" id="GO:0005524">
    <property type="term" value="F:ATP binding"/>
    <property type="evidence" value="ECO:0007669"/>
    <property type="project" value="InterPro"/>
</dbReference>
<evidence type="ECO:0000313" key="4">
    <source>
        <dbReference type="EMBL" id="QCI58056.1"/>
    </source>
</evidence>
<reference evidence="5" key="1">
    <citation type="submission" date="2018-12" db="EMBL/GenBank/DDBJ databases">
        <title>Dusodibacter welbiota gen. nov., sp. nov., isolated from human faeces and emended description of the Oscillibacter genus.</title>
        <authorList>
            <person name="Le Roy T."/>
            <person name="Van der Smissen P."/>
            <person name="Delzenne N."/>
            <person name="Muccioli G."/>
            <person name="Collet J.F."/>
            <person name="Cani P.D."/>
        </authorList>
    </citation>
    <scope>NUCLEOTIDE SEQUENCE [LARGE SCALE GENOMIC DNA]</scope>
    <source>
        <strain evidence="5">J115</strain>
    </source>
</reference>
<name>A0A4D7AQJ9_9FIRM</name>
<dbReference type="PANTHER" id="PTHR32182">
    <property type="entry name" value="DNA REPLICATION AND REPAIR PROTEIN RECF"/>
    <property type="match status" value="1"/>
</dbReference>
<dbReference type="GO" id="GO:0005694">
    <property type="term" value="C:chromosome"/>
    <property type="evidence" value="ECO:0007669"/>
    <property type="project" value="InterPro"/>
</dbReference>
<evidence type="ECO:0000313" key="5">
    <source>
        <dbReference type="Proteomes" id="UP000298642"/>
    </source>
</evidence>
<feature type="coiled-coil region" evidence="1">
    <location>
        <begin position="348"/>
        <end position="385"/>
    </location>
</feature>
<dbReference type="InterPro" id="IPR027417">
    <property type="entry name" value="P-loop_NTPase"/>
</dbReference>
<feature type="region of interest" description="Disordered" evidence="2">
    <location>
        <begin position="66"/>
        <end position="86"/>
    </location>
</feature>
<feature type="domain" description="SMC hinge" evidence="3">
    <location>
        <begin position="484"/>
        <end position="588"/>
    </location>
</feature>